<evidence type="ECO:0000256" key="8">
    <source>
        <dbReference type="SAM" id="Phobius"/>
    </source>
</evidence>
<dbReference type="PROSITE" id="PS51846">
    <property type="entry name" value="CNNM"/>
    <property type="match status" value="1"/>
</dbReference>
<dbReference type="EMBL" id="AP019782">
    <property type="protein sequence ID" value="BBL71980.1"/>
    <property type="molecule type" value="Genomic_DNA"/>
</dbReference>
<evidence type="ECO:0000313" key="12">
    <source>
        <dbReference type="Proteomes" id="UP000824988"/>
    </source>
</evidence>
<sequence length="437" mass="48412">MDILLIAILILLNGVFAMSEIAVVSARKSRLQHWAEEGNSGAKAALALAQDPTQFLSTIQVGITLIGILNGAFGESAIAEKLQTYFATVPELSPYAKPLSLVCMVLAITYVSLIVGELVPKRLAMRRPERIASFMAKPMRLLAVSAYPLVKLLSVSTELILRLVGGKHRPEPSITEEEIKVLMEQGAEEGVFEHTEHEWIANIFHLHDRKIESIMTPRNDIVFLDVNEPAEAVRAKLARSSYSRFPVCRGRFEHVVGMVQAKDILNRVLNGESLNLISAVKQPIYAPLTLSLTQLLEVFKRSQVHMALVVDEYGEIEGLVTLQDVMEAIVGDIPTPESVDKPEIVRREDGSWLIDGAIALNKLKKLFDLDEFPGEDSDEFHTLGGFVMSQLGRVPKAADHFHHENLRFEVVDMDGNRVDKVLVSFAADDTPPPVERG</sequence>
<dbReference type="Pfam" id="PF00571">
    <property type="entry name" value="CBS"/>
    <property type="match status" value="2"/>
</dbReference>
<evidence type="ECO:0000259" key="9">
    <source>
        <dbReference type="PROSITE" id="PS51371"/>
    </source>
</evidence>
<dbReference type="PANTHER" id="PTHR22777:SF17">
    <property type="entry name" value="UPF0053 PROTEIN SLL0260"/>
    <property type="match status" value="1"/>
</dbReference>
<feature type="domain" description="CBS" evidence="9">
    <location>
        <begin position="215"/>
        <end position="274"/>
    </location>
</feature>
<evidence type="ECO:0000259" key="10">
    <source>
        <dbReference type="PROSITE" id="PS51846"/>
    </source>
</evidence>
<dbReference type="SMART" id="SM00116">
    <property type="entry name" value="CBS"/>
    <property type="match status" value="2"/>
</dbReference>
<dbReference type="InterPro" id="IPR002550">
    <property type="entry name" value="CNNM"/>
</dbReference>
<keyword evidence="3 6" id="KW-0129">CBS domain</keyword>
<evidence type="ECO:0000313" key="11">
    <source>
        <dbReference type="EMBL" id="BBL71980.1"/>
    </source>
</evidence>
<protein>
    <recommendedName>
        <fullName evidence="5">Magnesium and cobalt efflux protein CorC</fullName>
    </recommendedName>
</protein>
<proteinExistence type="inferred from homology"/>
<dbReference type="InterPro" id="IPR000644">
    <property type="entry name" value="CBS_dom"/>
</dbReference>
<dbReference type="RefSeq" id="WP_221047295.1">
    <property type="nucleotide sequence ID" value="NZ_AP019782.1"/>
</dbReference>
<dbReference type="FunFam" id="3.30.465.10:FF:000023">
    <property type="entry name" value="Magnesium and cobalt transporter"/>
    <property type="match status" value="1"/>
</dbReference>
<dbReference type="GO" id="GO:0005886">
    <property type="term" value="C:plasma membrane"/>
    <property type="evidence" value="ECO:0007669"/>
    <property type="project" value="TreeGrafter"/>
</dbReference>
<dbReference type="InterPro" id="IPR044751">
    <property type="entry name" value="Ion_transp-like_CBS"/>
</dbReference>
<evidence type="ECO:0000256" key="4">
    <source>
        <dbReference type="ARBA" id="ARBA00037273"/>
    </source>
</evidence>
<accession>A0A8D4VTF1</accession>
<organism evidence="11 12">
    <name type="scientific">Methylogaea oryzae</name>
    <dbReference type="NCBI Taxonomy" id="1295382"/>
    <lineage>
        <taxon>Bacteria</taxon>
        <taxon>Pseudomonadati</taxon>
        <taxon>Pseudomonadota</taxon>
        <taxon>Gammaproteobacteria</taxon>
        <taxon>Methylococcales</taxon>
        <taxon>Methylococcaceae</taxon>
        <taxon>Methylogaea</taxon>
    </lineage>
</organism>
<feature type="domain" description="CNNM transmembrane" evidence="10">
    <location>
        <begin position="1"/>
        <end position="196"/>
    </location>
</feature>
<keyword evidence="12" id="KW-1185">Reference proteome</keyword>
<dbReference type="Pfam" id="PF03471">
    <property type="entry name" value="CorC_HlyC"/>
    <property type="match status" value="1"/>
</dbReference>
<dbReference type="Proteomes" id="UP000824988">
    <property type="component" value="Chromosome"/>
</dbReference>
<keyword evidence="7 8" id="KW-1133">Transmembrane helix</keyword>
<dbReference type="AlphaFoldDB" id="A0A8D4VTF1"/>
<name>A0A8D4VTF1_9GAMM</name>
<dbReference type="Pfam" id="PF01595">
    <property type="entry name" value="CNNM"/>
    <property type="match status" value="1"/>
</dbReference>
<dbReference type="PROSITE" id="PS51371">
    <property type="entry name" value="CBS"/>
    <property type="match status" value="2"/>
</dbReference>
<feature type="domain" description="CBS" evidence="9">
    <location>
        <begin position="279"/>
        <end position="335"/>
    </location>
</feature>
<keyword evidence="2" id="KW-0677">Repeat</keyword>
<evidence type="ECO:0000256" key="1">
    <source>
        <dbReference type="ARBA" id="ARBA00006337"/>
    </source>
</evidence>
<dbReference type="KEGG" id="moz:MoryE10_25860"/>
<keyword evidence="7 8" id="KW-0472">Membrane</keyword>
<reference evidence="11" key="1">
    <citation type="submission" date="2019-06" db="EMBL/GenBank/DDBJ databases">
        <title>Complete genome sequence of Methylogaea oryzae strain JCM16910.</title>
        <authorList>
            <person name="Asakawa S."/>
        </authorList>
    </citation>
    <scope>NUCLEOTIDE SEQUENCE</scope>
    <source>
        <strain evidence="11">E10</strain>
    </source>
</reference>
<evidence type="ECO:0000256" key="3">
    <source>
        <dbReference type="ARBA" id="ARBA00023122"/>
    </source>
</evidence>
<comment type="function">
    <text evidence="4">Plays a role in the transport of magnesium and cobalt ions.</text>
</comment>
<dbReference type="SMART" id="SM01091">
    <property type="entry name" value="CorC_HlyC"/>
    <property type="match status" value="1"/>
</dbReference>
<evidence type="ECO:0000256" key="2">
    <source>
        <dbReference type="ARBA" id="ARBA00022737"/>
    </source>
</evidence>
<evidence type="ECO:0000256" key="7">
    <source>
        <dbReference type="PROSITE-ProRule" id="PRU01193"/>
    </source>
</evidence>
<dbReference type="PANTHER" id="PTHR22777">
    <property type="entry name" value="HEMOLYSIN-RELATED"/>
    <property type="match status" value="1"/>
</dbReference>
<evidence type="ECO:0000256" key="5">
    <source>
        <dbReference type="ARBA" id="ARBA00040729"/>
    </source>
</evidence>
<dbReference type="CDD" id="cd04590">
    <property type="entry name" value="CBS_pair_CorC_HlyC_assoc"/>
    <property type="match status" value="1"/>
</dbReference>
<keyword evidence="7 8" id="KW-0812">Transmembrane</keyword>
<feature type="transmembrane region" description="Helical" evidence="8">
    <location>
        <begin position="99"/>
        <end position="120"/>
    </location>
</feature>
<feature type="transmembrane region" description="Helical" evidence="8">
    <location>
        <begin position="141"/>
        <end position="164"/>
    </location>
</feature>
<gene>
    <name evidence="11" type="ORF">MoryE10_25860</name>
</gene>
<dbReference type="FunFam" id="3.10.580.10:FF:000002">
    <property type="entry name" value="Magnesium/cobalt efflux protein CorC"/>
    <property type="match status" value="1"/>
</dbReference>
<dbReference type="InterPro" id="IPR005170">
    <property type="entry name" value="Transptr-assoc_dom"/>
</dbReference>
<comment type="similarity">
    <text evidence="1">Belongs to the UPF0053 family.</text>
</comment>
<evidence type="ECO:0000256" key="6">
    <source>
        <dbReference type="PROSITE-ProRule" id="PRU00703"/>
    </source>
</evidence>